<keyword evidence="1" id="KW-0813">Transport</keyword>
<keyword evidence="1" id="KW-0472">Membrane</keyword>
<dbReference type="InterPro" id="IPR022885">
    <property type="entry name" value="NDH1_su_D/H"/>
</dbReference>
<dbReference type="InterPro" id="IPR029014">
    <property type="entry name" value="NiFe-Hase_large"/>
</dbReference>
<keyword evidence="1" id="KW-0520">NAD</keyword>
<dbReference type="Gene3D" id="1.10.645.10">
    <property type="entry name" value="Cytochrome-c3 Hydrogenase, chain B"/>
    <property type="match status" value="1"/>
</dbReference>
<dbReference type="NCBIfam" id="NF004739">
    <property type="entry name" value="PRK06075.1"/>
    <property type="match status" value="1"/>
</dbReference>
<protein>
    <recommendedName>
        <fullName evidence="1">NADH-quinone oxidoreductase subunit D</fullName>
        <ecNumber evidence="1">7.1.1.-</ecNumber>
    </recommendedName>
    <alternativeName>
        <fullName evidence="1">NADH dehydrogenase I subunit D</fullName>
    </alternativeName>
    <alternativeName>
        <fullName evidence="1">NDH-1 subunit D</fullName>
    </alternativeName>
</protein>
<dbReference type="PANTHER" id="PTHR11993:SF10">
    <property type="entry name" value="NADH DEHYDROGENASE [UBIQUINONE] IRON-SULFUR PROTEIN 2, MITOCHONDRIAL"/>
    <property type="match status" value="1"/>
</dbReference>
<dbReference type="EMBL" id="JACPUR010000040">
    <property type="protein sequence ID" value="MBI3129271.1"/>
    <property type="molecule type" value="Genomic_DNA"/>
</dbReference>
<dbReference type="InterPro" id="IPR001135">
    <property type="entry name" value="NADH_Q_OxRdtase_suD"/>
</dbReference>
<dbReference type="GO" id="GO:0050136">
    <property type="term" value="F:NADH dehydrogenase (quinone) (non-electrogenic) activity"/>
    <property type="evidence" value="ECO:0007669"/>
    <property type="project" value="UniProtKB-UniRule"/>
</dbReference>
<name>A0A932I0V8_UNCTE</name>
<feature type="domain" description="NADH-quinone oxidoreductase subunit D" evidence="2">
    <location>
        <begin position="120"/>
        <end position="293"/>
    </location>
</feature>
<comment type="similarity">
    <text evidence="1">Belongs to the complex I 49 kDa subunit family.</text>
</comment>
<comment type="function">
    <text evidence="1">NDH-1 shuttles electrons from NADH, via FMN and iron-sulfur (Fe-S) centers, to quinones in the respiratory chain. The immediate electron acceptor for the enzyme in this species is believed to be ubiquinone. Couples the redox reaction to proton translocation (for every two electrons transferred, four hydrogen ions are translocated across the cytoplasmic membrane), and thus conserves the redox energy in a proton gradient.</text>
</comment>
<dbReference type="Pfam" id="PF00346">
    <property type="entry name" value="Complex1_49kDa"/>
    <property type="match status" value="1"/>
</dbReference>
<evidence type="ECO:0000259" key="2">
    <source>
        <dbReference type="Pfam" id="PF00346"/>
    </source>
</evidence>
<dbReference type="AlphaFoldDB" id="A0A932I0V8"/>
<dbReference type="GO" id="GO:0051287">
    <property type="term" value="F:NAD binding"/>
    <property type="evidence" value="ECO:0007669"/>
    <property type="project" value="InterPro"/>
</dbReference>
<dbReference type="SUPFAM" id="SSF56762">
    <property type="entry name" value="HydB/Nqo4-like"/>
    <property type="match status" value="1"/>
</dbReference>
<dbReference type="EC" id="7.1.1.-" evidence="1"/>
<keyword evidence="1" id="KW-1003">Cell membrane</keyword>
<proteinExistence type="inferred from homology"/>
<comment type="subunit">
    <text evidence="1">NDH-1 is composed of 14 different subunits. Subunits NuoB, C, D, E, F, and G constitute the peripheral sector of the complex.</text>
</comment>
<organism evidence="3 4">
    <name type="scientific">Tectimicrobiota bacterium</name>
    <dbReference type="NCBI Taxonomy" id="2528274"/>
    <lineage>
        <taxon>Bacteria</taxon>
        <taxon>Pseudomonadati</taxon>
        <taxon>Nitrospinota/Tectimicrobiota group</taxon>
        <taxon>Candidatus Tectimicrobiota</taxon>
    </lineage>
</organism>
<comment type="catalytic activity">
    <reaction evidence="1">
        <text>a quinone + NADH + 5 H(+)(in) = a quinol + NAD(+) + 4 H(+)(out)</text>
        <dbReference type="Rhea" id="RHEA:57888"/>
        <dbReference type="ChEBI" id="CHEBI:15378"/>
        <dbReference type="ChEBI" id="CHEBI:24646"/>
        <dbReference type="ChEBI" id="CHEBI:57540"/>
        <dbReference type="ChEBI" id="CHEBI:57945"/>
        <dbReference type="ChEBI" id="CHEBI:132124"/>
    </reaction>
</comment>
<comment type="subcellular location">
    <subcellularLocation>
        <location evidence="1">Cell membrane</location>
        <topology evidence="1">Peripheral membrane protein</topology>
        <orientation evidence="1">Cytoplasmic side</orientation>
    </subcellularLocation>
</comment>
<keyword evidence="1" id="KW-0830">Ubiquinone</keyword>
<evidence type="ECO:0000256" key="1">
    <source>
        <dbReference type="HAMAP-Rule" id="MF_01358"/>
    </source>
</evidence>
<evidence type="ECO:0000313" key="4">
    <source>
        <dbReference type="Proteomes" id="UP000782312"/>
    </source>
</evidence>
<dbReference type="Proteomes" id="UP000782312">
    <property type="component" value="Unassembled WGS sequence"/>
</dbReference>
<gene>
    <name evidence="1" type="primary">nuoD</name>
    <name evidence="3" type="ORF">HYZ11_16810</name>
</gene>
<reference evidence="3" key="1">
    <citation type="submission" date="2020-07" db="EMBL/GenBank/DDBJ databases">
        <title>Huge and variable diversity of episymbiotic CPR bacteria and DPANN archaea in groundwater ecosystems.</title>
        <authorList>
            <person name="He C.Y."/>
            <person name="Keren R."/>
            <person name="Whittaker M."/>
            <person name="Farag I.F."/>
            <person name="Doudna J."/>
            <person name="Cate J.H.D."/>
            <person name="Banfield J.F."/>
        </authorList>
    </citation>
    <scope>NUCLEOTIDE SEQUENCE</scope>
    <source>
        <strain evidence="3">NC_groundwater_763_Ag_S-0.2um_68_21</strain>
    </source>
</reference>
<keyword evidence="1" id="KW-1278">Translocase</keyword>
<dbReference type="GO" id="GO:0005886">
    <property type="term" value="C:plasma membrane"/>
    <property type="evidence" value="ECO:0007669"/>
    <property type="project" value="UniProtKB-SubCell"/>
</dbReference>
<accession>A0A932I0V8</accession>
<comment type="caution">
    <text evidence="3">The sequence shown here is derived from an EMBL/GenBank/DDBJ whole genome shotgun (WGS) entry which is preliminary data.</text>
</comment>
<sequence>MPGTEELIINMGPQHPSTHGVLRVILRLDGETVTDCDCDIGYLHRGTEKIGENITYTMFIPYTDRLDYIAAPSSNLAWVTAVEKLFGWEIPMRAHYIRTMVAEFSRISSHLLWLATHALDIGAMTVFLWCFREREMVLDLFEQAFGARLTVNAFRLGGLYQDVPQKFLDLSQEFVDLFPARIGDYETLLTDNRIWLQRTRGVGVISADDAIDLSLTGPIIRGSGVRWDIRRAQPYAAYPYLDFVVPVGENGDVYDRYLVRVEEMRQSNRIIQQCLAQLPKGPVSCKVPRTIKPPAGEVYHSIENPKGEFGFYLVSDGSETPYRVRIRPPSFVNLSGLKKLVMGGLVADVVAIIGSIDIVLGECDR</sequence>
<dbReference type="HAMAP" id="MF_01358">
    <property type="entry name" value="NDH1_NuoD"/>
    <property type="match status" value="1"/>
</dbReference>
<keyword evidence="3" id="KW-0560">Oxidoreductase</keyword>
<keyword evidence="1" id="KW-0874">Quinone</keyword>
<dbReference type="GO" id="GO:0048038">
    <property type="term" value="F:quinone binding"/>
    <property type="evidence" value="ECO:0007669"/>
    <property type="project" value="UniProtKB-KW"/>
</dbReference>
<dbReference type="PANTHER" id="PTHR11993">
    <property type="entry name" value="NADH-UBIQUINONE OXIDOREDUCTASE 49 KDA SUBUNIT"/>
    <property type="match status" value="1"/>
</dbReference>
<evidence type="ECO:0000313" key="3">
    <source>
        <dbReference type="EMBL" id="MBI3129271.1"/>
    </source>
</evidence>